<evidence type="ECO:0000313" key="2">
    <source>
        <dbReference type="Proteomes" id="UP000185568"/>
    </source>
</evidence>
<sequence>MEKSNFMIHSTDRKGHELKISVEGTDDKELAHFGGLDLHVKATKAMIADISPLHFPEKEGDHLIREKVAALYLNEVGEFLRNTSLDPEMLESYSNFDLVKMLMEEWQPREVQAVIDKDNELILQEAKSMEEDNKIFAEIMEVELV</sequence>
<accession>A0A1Q8Q1W0</accession>
<gene>
    <name evidence="1" type="ORF">BTO30_15550</name>
</gene>
<reference evidence="1 2" key="1">
    <citation type="submission" date="2016-12" db="EMBL/GenBank/DDBJ databases">
        <title>Domibacillus antri genome sequencing.</title>
        <authorList>
            <person name="Verma A."/>
            <person name="Krishnamurthi S."/>
        </authorList>
    </citation>
    <scope>NUCLEOTIDE SEQUENCE [LARGE SCALE GENOMIC DNA]</scope>
    <source>
        <strain evidence="1 2">XD80</strain>
    </source>
</reference>
<dbReference type="OrthoDB" id="2884105at2"/>
<proteinExistence type="predicted"/>
<organism evidence="1 2">
    <name type="scientific">Domibacillus antri</name>
    <dbReference type="NCBI Taxonomy" id="1714264"/>
    <lineage>
        <taxon>Bacteria</taxon>
        <taxon>Bacillati</taxon>
        <taxon>Bacillota</taxon>
        <taxon>Bacilli</taxon>
        <taxon>Bacillales</taxon>
        <taxon>Bacillaceae</taxon>
        <taxon>Domibacillus</taxon>
    </lineage>
</organism>
<dbReference type="AlphaFoldDB" id="A0A1Q8Q1W0"/>
<evidence type="ECO:0000313" key="1">
    <source>
        <dbReference type="EMBL" id="OLN21324.1"/>
    </source>
</evidence>
<name>A0A1Q8Q1W0_9BACI</name>
<comment type="caution">
    <text evidence="1">The sequence shown here is derived from an EMBL/GenBank/DDBJ whole genome shotgun (WGS) entry which is preliminary data.</text>
</comment>
<dbReference type="Proteomes" id="UP000185568">
    <property type="component" value="Unassembled WGS sequence"/>
</dbReference>
<keyword evidence="2" id="KW-1185">Reference proteome</keyword>
<protein>
    <submittedName>
        <fullName evidence="1">Uncharacterized protein</fullName>
    </submittedName>
</protein>
<dbReference type="EMBL" id="MSDU01000054">
    <property type="protein sequence ID" value="OLN21324.1"/>
    <property type="molecule type" value="Genomic_DNA"/>
</dbReference>
<dbReference type="RefSeq" id="WP_075399611.1">
    <property type="nucleotide sequence ID" value="NZ_MSDU01000054.1"/>
</dbReference>